<dbReference type="EMBL" id="PKUN01000004">
    <property type="protein sequence ID" value="PLX62601.1"/>
    <property type="molecule type" value="Genomic_DNA"/>
</dbReference>
<protein>
    <submittedName>
        <fullName evidence="1">Uncharacterized protein</fullName>
    </submittedName>
</protein>
<dbReference type="AlphaFoldDB" id="A0A2N6CZ06"/>
<name>A0A2N6CZ06_9GAMM</name>
<evidence type="ECO:0000313" key="1">
    <source>
        <dbReference type="EMBL" id="PLX62601.1"/>
    </source>
</evidence>
<gene>
    <name evidence="1" type="ORF">C0630_05150</name>
</gene>
<evidence type="ECO:0000313" key="2">
    <source>
        <dbReference type="Proteomes" id="UP000235015"/>
    </source>
</evidence>
<sequence length="60" mass="6940">MHIGHSFAMNLMRKFRRIFSGALIRGWHLEMSVFKEEIERLSGRRVANLKRGPKGKASAE</sequence>
<proteinExistence type="predicted"/>
<organism evidence="1 2">
    <name type="scientific">Sedimenticola selenatireducens</name>
    <dbReference type="NCBI Taxonomy" id="191960"/>
    <lineage>
        <taxon>Bacteria</taxon>
        <taxon>Pseudomonadati</taxon>
        <taxon>Pseudomonadota</taxon>
        <taxon>Gammaproteobacteria</taxon>
        <taxon>Chromatiales</taxon>
        <taxon>Sedimenticolaceae</taxon>
        <taxon>Sedimenticola</taxon>
    </lineage>
</organism>
<reference evidence="1 2" key="1">
    <citation type="submission" date="2017-11" db="EMBL/GenBank/DDBJ databases">
        <title>Genome-resolved metagenomics identifies genetic mobility, metabolic interactions, and unexpected diversity in perchlorate-reducing communities.</title>
        <authorList>
            <person name="Barnum T.P."/>
            <person name="Figueroa I.A."/>
            <person name="Carlstrom C.I."/>
            <person name="Lucas L.N."/>
            <person name="Engelbrektson A.L."/>
            <person name="Coates J.D."/>
        </authorList>
    </citation>
    <scope>NUCLEOTIDE SEQUENCE [LARGE SCALE GENOMIC DNA]</scope>
    <source>
        <strain evidence="1">BM301</strain>
    </source>
</reference>
<accession>A0A2N6CZ06</accession>
<comment type="caution">
    <text evidence="1">The sequence shown here is derived from an EMBL/GenBank/DDBJ whole genome shotgun (WGS) entry which is preliminary data.</text>
</comment>
<dbReference type="Proteomes" id="UP000235015">
    <property type="component" value="Unassembled WGS sequence"/>
</dbReference>